<dbReference type="KEGG" id="kmn:HW532_13665"/>
<dbReference type="GO" id="GO:0016787">
    <property type="term" value="F:hydrolase activity"/>
    <property type="evidence" value="ECO:0007669"/>
    <property type="project" value="UniProtKB-KW"/>
</dbReference>
<evidence type="ECO:0000259" key="2">
    <source>
        <dbReference type="Pfam" id="PF00561"/>
    </source>
</evidence>
<dbReference type="GO" id="GO:0016020">
    <property type="term" value="C:membrane"/>
    <property type="evidence" value="ECO:0007669"/>
    <property type="project" value="TreeGrafter"/>
</dbReference>
<accession>A0A7S8C5C8</accession>
<reference evidence="3 4" key="1">
    <citation type="submission" date="2020-06" db="EMBL/GenBank/DDBJ databases">
        <title>Genome sequence of 2 isolates from Red Sea Mangroves.</title>
        <authorList>
            <person name="Sefrji F."/>
            <person name="Michoud G."/>
            <person name="Merlino G."/>
            <person name="Daffonchio D."/>
        </authorList>
    </citation>
    <scope>NUCLEOTIDE SEQUENCE [LARGE SCALE GENOMIC DNA]</scope>
    <source>
        <strain evidence="3 4">R1DC25</strain>
    </source>
</reference>
<dbReference type="EMBL" id="CP058214">
    <property type="protein sequence ID" value="QPC43642.1"/>
    <property type="molecule type" value="Genomic_DNA"/>
</dbReference>
<dbReference type="Pfam" id="PF00561">
    <property type="entry name" value="Abhydrolase_1"/>
    <property type="match status" value="1"/>
</dbReference>
<dbReference type="Proteomes" id="UP000593594">
    <property type="component" value="Chromosome"/>
</dbReference>
<organism evidence="3 4">
    <name type="scientific">Kaustia mangrovi</name>
    <dbReference type="NCBI Taxonomy" id="2593653"/>
    <lineage>
        <taxon>Bacteria</taxon>
        <taxon>Pseudomonadati</taxon>
        <taxon>Pseudomonadota</taxon>
        <taxon>Alphaproteobacteria</taxon>
        <taxon>Hyphomicrobiales</taxon>
        <taxon>Parvibaculaceae</taxon>
        <taxon>Kaustia</taxon>
    </lineage>
</organism>
<gene>
    <name evidence="3" type="ORF">HW532_13665</name>
</gene>
<keyword evidence="4" id="KW-1185">Reference proteome</keyword>
<keyword evidence="1 3" id="KW-0378">Hydrolase</keyword>
<dbReference type="PRINTS" id="PR00111">
    <property type="entry name" value="ABHYDROLASE"/>
</dbReference>
<dbReference type="PANTHER" id="PTHR43798:SF31">
    <property type="entry name" value="AB HYDROLASE SUPERFAMILY PROTEIN YCLE"/>
    <property type="match status" value="1"/>
</dbReference>
<dbReference type="SUPFAM" id="SSF53474">
    <property type="entry name" value="alpha/beta-Hydrolases"/>
    <property type="match status" value="1"/>
</dbReference>
<sequence length="254" mass="26987">MDRVDNDGIAIAFEASGEGVPVVLLHGFTANAASWREFGYVDPLVERGYRVIAVDARGHGASGAPHDSALYGQRARAGDVVAVLDALGIPEAHVVGYSMGGWIAYGVAAHFPHRLLSLTAIGVHPFAQDMSFFRQALDGGLEGWLATVEAVAGPMPDHLRETILSNDLAAMRAAVADDRADMAERVVLAGCPMAFLCGDRDRNHEPVARFADIVDGPFASLPGLDHFASWLETGMTLPPLMDALDRAGRMSRAA</sequence>
<dbReference type="PANTHER" id="PTHR43798">
    <property type="entry name" value="MONOACYLGLYCEROL LIPASE"/>
    <property type="match status" value="1"/>
</dbReference>
<dbReference type="InterPro" id="IPR029058">
    <property type="entry name" value="AB_hydrolase_fold"/>
</dbReference>
<evidence type="ECO:0000256" key="1">
    <source>
        <dbReference type="ARBA" id="ARBA00022801"/>
    </source>
</evidence>
<name>A0A7S8C5C8_9HYPH</name>
<dbReference type="Gene3D" id="3.40.50.1820">
    <property type="entry name" value="alpha/beta hydrolase"/>
    <property type="match status" value="1"/>
</dbReference>
<evidence type="ECO:0000313" key="3">
    <source>
        <dbReference type="EMBL" id="QPC43642.1"/>
    </source>
</evidence>
<dbReference type="InterPro" id="IPR000073">
    <property type="entry name" value="AB_hydrolase_1"/>
</dbReference>
<evidence type="ECO:0000313" key="4">
    <source>
        <dbReference type="Proteomes" id="UP000593594"/>
    </source>
</evidence>
<feature type="domain" description="AB hydrolase-1" evidence="2">
    <location>
        <begin position="21"/>
        <end position="149"/>
    </location>
</feature>
<proteinExistence type="predicted"/>
<dbReference type="AlphaFoldDB" id="A0A7S8C5C8"/>
<protein>
    <submittedName>
        <fullName evidence="3">Alpha/beta hydrolase</fullName>
    </submittedName>
</protein>
<dbReference type="RefSeq" id="WP_213161005.1">
    <property type="nucleotide sequence ID" value="NZ_CP058214.1"/>
</dbReference>
<dbReference type="InterPro" id="IPR050266">
    <property type="entry name" value="AB_hydrolase_sf"/>
</dbReference>